<dbReference type="AlphaFoldDB" id="A0A0F7KEM4"/>
<dbReference type="PANTHER" id="PTHR38107:SF3">
    <property type="entry name" value="LYSOZYME RRRD-RELATED"/>
    <property type="match status" value="1"/>
</dbReference>
<evidence type="ECO:0000313" key="8">
    <source>
        <dbReference type="Proteomes" id="UP000034156"/>
    </source>
</evidence>
<evidence type="ECO:0000256" key="3">
    <source>
        <dbReference type="ARBA" id="ARBA00022638"/>
    </source>
</evidence>
<dbReference type="InterPro" id="IPR051018">
    <property type="entry name" value="Bacteriophage_GH24"/>
</dbReference>
<proteinExistence type="inferred from homology"/>
<evidence type="ECO:0000256" key="6">
    <source>
        <dbReference type="RuleBase" id="RU003788"/>
    </source>
</evidence>
<dbReference type="GO" id="GO:0016998">
    <property type="term" value="P:cell wall macromolecule catabolic process"/>
    <property type="evidence" value="ECO:0007669"/>
    <property type="project" value="InterPro"/>
</dbReference>
<keyword evidence="7" id="KW-0808">Transferase</keyword>
<dbReference type="KEGG" id="nco:AAW31_04865"/>
<gene>
    <name evidence="7" type="ORF">AAW31_04865</name>
</gene>
<dbReference type="GO" id="GO:0016301">
    <property type="term" value="F:kinase activity"/>
    <property type="evidence" value="ECO:0007669"/>
    <property type="project" value="UniProtKB-KW"/>
</dbReference>
<evidence type="ECO:0000256" key="1">
    <source>
        <dbReference type="ARBA" id="ARBA00000632"/>
    </source>
</evidence>
<dbReference type="InterPro" id="IPR034690">
    <property type="entry name" value="Endolysin_T4_type"/>
</dbReference>
<organism evidence="7 8">
    <name type="scientific">Nitrosomonas communis</name>
    <dbReference type="NCBI Taxonomy" id="44574"/>
    <lineage>
        <taxon>Bacteria</taxon>
        <taxon>Pseudomonadati</taxon>
        <taxon>Pseudomonadota</taxon>
        <taxon>Betaproteobacteria</taxon>
        <taxon>Nitrosomonadales</taxon>
        <taxon>Nitrosomonadaceae</taxon>
        <taxon>Nitrosomonas</taxon>
    </lineage>
</organism>
<dbReference type="EMBL" id="CP011451">
    <property type="protein sequence ID" value="AKH37284.1"/>
    <property type="molecule type" value="Genomic_DNA"/>
</dbReference>
<evidence type="ECO:0000256" key="5">
    <source>
        <dbReference type="ARBA" id="ARBA00023295"/>
    </source>
</evidence>
<keyword evidence="3 6" id="KW-0081">Bacteriolytic enzyme</keyword>
<dbReference type="GO" id="GO:0042742">
    <property type="term" value="P:defense response to bacterium"/>
    <property type="evidence" value="ECO:0007669"/>
    <property type="project" value="UniProtKB-KW"/>
</dbReference>
<evidence type="ECO:0000256" key="2">
    <source>
        <dbReference type="ARBA" id="ARBA00022529"/>
    </source>
</evidence>
<keyword evidence="2 6" id="KW-0929">Antimicrobial</keyword>
<dbReference type="PANTHER" id="PTHR38107">
    <property type="match status" value="1"/>
</dbReference>
<keyword evidence="4 6" id="KW-0378">Hydrolase</keyword>
<dbReference type="GO" id="GO:0031640">
    <property type="term" value="P:killing of cells of another organism"/>
    <property type="evidence" value="ECO:0007669"/>
    <property type="project" value="UniProtKB-KW"/>
</dbReference>
<reference evidence="8" key="1">
    <citation type="submission" date="2015-05" db="EMBL/GenBank/DDBJ databases">
        <title>Draft genome of Nitrosomonas communis strain Nm2.</title>
        <authorList>
            <person name="Kozlowski J.A."/>
            <person name="Kits K.D."/>
            <person name="Stein L.Y."/>
        </authorList>
    </citation>
    <scope>NUCLEOTIDE SEQUENCE [LARGE SCALE GENOMIC DNA]</scope>
    <source>
        <strain evidence="8">Nm2</strain>
    </source>
</reference>
<reference evidence="7 8" key="2">
    <citation type="journal article" date="2016" name="Genome Announc.">
        <title>Genome Sequence of Nitrosomonas communis Strain Nm2, a Mesophilic Ammonia-Oxidizing Bacterium Isolated from Mediterranean Soil.</title>
        <authorList>
            <person name="Kozlowski J.A."/>
            <person name="Kits K.D."/>
            <person name="Stein L.Y."/>
        </authorList>
    </citation>
    <scope>NUCLEOTIDE SEQUENCE [LARGE SCALE GENOMIC DNA]</scope>
    <source>
        <strain evidence="7 8">Nm2</strain>
    </source>
</reference>
<dbReference type="SUPFAM" id="SSF53955">
    <property type="entry name" value="Lysozyme-like"/>
    <property type="match status" value="1"/>
</dbReference>
<evidence type="ECO:0000256" key="4">
    <source>
        <dbReference type="ARBA" id="ARBA00022801"/>
    </source>
</evidence>
<evidence type="ECO:0000313" key="7">
    <source>
        <dbReference type="EMBL" id="AKH37284.1"/>
    </source>
</evidence>
<dbReference type="Gene3D" id="1.10.530.40">
    <property type="match status" value="1"/>
</dbReference>
<sequence>MKGLAMAGKRNALIGLSAAALVAIAWSEGYREHAYDDGVGVQTIGFGTTSGVKPGDKTTPERALGLLYRDASEMVAQLSRPGCIGDVPVYQHEADAFVSLAYNIGSGAFCKSTLVKRLKQTPPDYAGACSEILRWNKAGGRVLPGLKKRRQQEYELCMQGDSK</sequence>
<dbReference type="PATRIC" id="fig|44574.3.peg.1179"/>
<dbReference type="InterPro" id="IPR002196">
    <property type="entry name" value="Glyco_hydro_24"/>
</dbReference>
<keyword evidence="7" id="KW-0418">Kinase</keyword>
<protein>
    <recommendedName>
        <fullName evidence="6">Lysozyme</fullName>
        <ecNumber evidence="6">3.2.1.17</ecNumber>
    </recommendedName>
</protein>
<dbReference type="EC" id="3.2.1.17" evidence="6"/>
<dbReference type="Proteomes" id="UP000034156">
    <property type="component" value="Chromosome"/>
</dbReference>
<comment type="catalytic activity">
    <reaction evidence="1 6">
        <text>Hydrolysis of (1-&gt;4)-beta-linkages between N-acetylmuramic acid and N-acetyl-D-glucosamine residues in a peptidoglycan and between N-acetyl-D-glucosamine residues in chitodextrins.</text>
        <dbReference type="EC" id="3.2.1.17"/>
    </reaction>
</comment>
<name>A0A0F7KEM4_9PROT</name>
<accession>A0A0F7KEM4</accession>
<dbReference type="Pfam" id="PF00959">
    <property type="entry name" value="Phage_lysozyme"/>
    <property type="match status" value="1"/>
</dbReference>
<dbReference type="HAMAP" id="MF_04110">
    <property type="entry name" value="ENDOLYSIN_T4"/>
    <property type="match status" value="1"/>
</dbReference>
<dbReference type="InterPro" id="IPR023347">
    <property type="entry name" value="Lysozyme_dom_sf"/>
</dbReference>
<comment type="similarity">
    <text evidence="6">Belongs to the glycosyl hydrolase 24 family.</text>
</comment>
<keyword evidence="8" id="KW-1185">Reference proteome</keyword>
<dbReference type="GO" id="GO:0009253">
    <property type="term" value="P:peptidoglycan catabolic process"/>
    <property type="evidence" value="ECO:0007669"/>
    <property type="project" value="InterPro"/>
</dbReference>
<dbReference type="GO" id="GO:0003796">
    <property type="term" value="F:lysozyme activity"/>
    <property type="evidence" value="ECO:0007669"/>
    <property type="project" value="UniProtKB-EC"/>
</dbReference>
<dbReference type="CDD" id="cd16901">
    <property type="entry name" value="lyz_P1"/>
    <property type="match status" value="1"/>
</dbReference>
<dbReference type="InterPro" id="IPR023346">
    <property type="entry name" value="Lysozyme-like_dom_sf"/>
</dbReference>
<keyword evidence="5 6" id="KW-0326">Glycosidase</keyword>